<reference evidence="2" key="1">
    <citation type="journal article" date="2022" name="Mol. Ecol. Resour.">
        <title>The genomes of chicory, endive, great burdock and yacon provide insights into Asteraceae palaeo-polyploidization history and plant inulin production.</title>
        <authorList>
            <person name="Fan W."/>
            <person name="Wang S."/>
            <person name="Wang H."/>
            <person name="Wang A."/>
            <person name="Jiang F."/>
            <person name="Liu H."/>
            <person name="Zhao H."/>
            <person name="Xu D."/>
            <person name="Zhang Y."/>
        </authorList>
    </citation>
    <scope>NUCLEOTIDE SEQUENCE [LARGE SCALE GENOMIC DNA]</scope>
    <source>
        <strain evidence="2">cv. Yunnan</strain>
    </source>
</reference>
<reference evidence="1 2" key="2">
    <citation type="journal article" date="2022" name="Mol. Ecol. Resour.">
        <title>The genomes of chicory, endive, great burdock and yacon provide insights into Asteraceae paleo-polyploidization history and plant inulin production.</title>
        <authorList>
            <person name="Fan W."/>
            <person name="Wang S."/>
            <person name="Wang H."/>
            <person name="Wang A."/>
            <person name="Jiang F."/>
            <person name="Liu H."/>
            <person name="Zhao H."/>
            <person name="Xu D."/>
            <person name="Zhang Y."/>
        </authorList>
    </citation>
    <scope>NUCLEOTIDE SEQUENCE [LARGE SCALE GENOMIC DNA]</scope>
    <source>
        <strain evidence="2">cv. Yunnan</strain>
        <tissue evidence="1">Leaves</tissue>
    </source>
</reference>
<comment type="caution">
    <text evidence="1">The sequence shown here is derived from an EMBL/GenBank/DDBJ whole genome shotgun (WGS) entry which is preliminary data.</text>
</comment>
<name>A0ACB9IZU6_9ASTR</name>
<evidence type="ECO:0000313" key="2">
    <source>
        <dbReference type="Proteomes" id="UP001056120"/>
    </source>
</evidence>
<gene>
    <name evidence="1" type="ORF">L1987_17701</name>
</gene>
<proteinExistence type="predicted"/>
<protein>
    <submittedName>
        <fullName evidence="1">Uncharacterized protein</fullName>
    </submittedName>
</protein>
<evidence type="ECO:0000313" key="1">
    <source>
        <dbReference type="EMBL" id="KAI3812988.1"/>
    </source>
</evidence>
<dbReference type="Proteomes" id="UP001056120">
    <property type="component" value="Linkage Group LG06"/>
</dbReference>
<keyword evidence="2" id="KW-1185">Reference proteome</keyword>
<accession>A0ACB9IZU6</accession>
<dbReference type="EMBL" id="CM042023">
    <property type="protein sequence ID" value="KAI3812988.1"/>
    <property type="molecule type" value="Genomic_DNA"/>
</dbReference>
<organism evidence="1 2">
    <name type="scientific">Smallanthus sonchifolius</name>
    <dbReference type="NCBI Taxonomy" id="185202"/>
    <lineage>
        <taxon>Eukaryota</taxon>
        <taxon>Viridiplantae</taxon>
        <taxon>Streptophyta</taxon>
        <taxon>Embryophyta</taxon>
        <taxon>Tracheophyta</taxon>
        <taxon>Spermatophyta</taxon>
        <taxon>Magnoliopsida</taxon>
        <taxon>eudicotyledons</taxon>
        <taxon>Gunneridae</taxon>
        <taxon>Pentapetalae</taxon>
        <taxon>asterids</taxon>
        <taxon>campanulids</taxon>
        <taxon>Asterales</taxon>
        <taxon>Asteraceae</taxon>
        <taxon>Asteroideae</taxon>
        <taxon>Heliantheae alliance</taxon>
        <taxon>Millerieae</taxon>
        <taxon>Smallanthus</taxon>
    </lineage>
</organism>
<sequence length="88" mass="9767">MLGLSPCQLLRDSKDNPDTERTTSGAVTANPGPVRKSMRNQELPKSGSVPRTITVKDVISVLGREIQMSRSTLMYRLYEKVRSDSVSE</sequence>